<dbReference type="GO" id="GO:0009236">
    <property type="term" value="P:cobalamin biosynthetic process"/>
    <property type="evidence" value="ECO:0007669"/>
    <property type="project" value="UniProtKB-UniRule"/>
</dbReference>
<evidence type="ECO:0000313" key="12">
    <source>
        <dbReference type="Proteomes" id="UP001155586"/>
    </source>
</evidence>
<evidence type="ECO:0000256" key="7">
    <source>
        <dbReference type="ARBA" id="ARBA00022679"/>
    </source>
</evidence>
<comment type="similarity">
    <text evidence="2 10">Belongs to the CobT family.</text>
</comment>
<dbReference type="CDD" id="cd02439">
    <property type="entry name" value="DMB-PRT_CobT"/>
    <property type="match status" value="1"/>
</dbReference>
<organism evidence="11 12">
    <name type="scientific">Vibrio paucivorans</name>
    <dbReference type="NCBI Taxonomy" id="2829489"/>
    <lineage>
        <taxon>Bacteria</taxon>
        <taxon>Pseudomonadati</taxon>
        <taxon>Pseudomonadota</taxon>
        <taxon>Gammaproteobacteria</taxon>
        <taxon>Vibrionales</taxon>
        <taxon>Vibrionaceae</taxon>
        <taxon>Vibrio</taxon>
    </lineage>
</organism>
<dbReference type="InterPro" id="IPR023195">
    <property type="entry name" value="Nict_dMeBzImd_PRibTrfase_N"/>
</dbReference>
<feature type="active site" description="Proton acceptor" evidence="10">
    <location>
        <position position="311"/>
    </location>
</feature>
<dbReference type="HAMAP" id="MF_00230">
    <property type="entry name" value="CobT"/>
    <property type="match status" value="1"/>
</dbReference>
<dbReference type="FunFam" id="3.40.50.10210:FF:000001">
    <property type="entry name" value="Nicotinate-nucleotide--dimethylbenzimidazole phosphoribosyltransferase"/>
    <property type="match status" value="1"/>
</dbReference>
<dbReference type="InterPro" id="IPR036087">
    <property type="entry name" value="Nict_dMeBzImd_PRibTrfase_sf"/>
</dbReference>
<dbReference type="GO" id="GO:0008939">
    <property type="term" value="F:nicotinate-nucleotide-dimethylbenzimidazole phosphoribosyltransferase activity"/>
    <property type="evidence" value="ECO:0007669"/>
    <property type="project" value="UniProtKB-UniRule"/>
</dbReference>
<dbReference type="Proteomes" id="UP001155586">
    <property type="component" value="Unassembled WGS sequence"/>
</dbReference>
<dbReference type="InterPro" id="IPR017846">
    <property type="entry name" value="Nict_dMeBzImd_PRibTrfase_bact"/>
</dbReference>
<proteinExistence type="inferred from homology"/>
<dbReference type="NCBIfam" id="NF000996">
    <property type="entry name" value="PRK00105.1"/>
    <property type="match status" value="1"/>
</dbReference>
<dbReference type="Gene3D" id="3.40.50.10210">
    <property type="match status" value="1"/>
</dbReference>
<evidence type="ECO:0000256" key="9">
    <source>
        <dbReference type="ARBA" id="ARBA00047340"/>
    </source>
</evidence>
<comment type="pathway">
    <text evidence="1 10">Nucleoside biosynthesis; alpha-ribazole biosynthesis; alpha-ribazole from 5,6-dimethylbenzimidazole: step 1/2.</text>
</comment>
<dbReference type="RefSeq" id="WP_265689347.1">
    <property type="nucleotide sequence ID" value="NZ_JAKRRX010000203.1"/>
</dbReference>
<keyword evidence="5 10" id="KW-0169">Cobalamin biosynthesis</keyword>
<evidence type="ECO:0000256" key="6">
    <source>
        <dbReference type="ARBA" id="ARBA00022676"/>
    </source>
</evidence>
<evidence type="ECO:0000256" key="5">
    <source>
        <dbReference type="ARBA" id="ARBA00022573"/>
    </source>
</evidence>
<accession>A0A9X3CIG0</accession>
<dbReference type="EC" id="2.4.2.21" evidence="3 10"/>
<keyword evidence="6 10" id="KW-0328">Glycosyltransferase</keyword>
<dbReference type="NCBIfam" id="TIGR03160">
    <property type="entry name" value="cobT_DBIPRT"/>
    <property type="match status" value="1"/>
</dbReference>
<name>A0A9X3CIG0_9VIBR</name>
<reference evidence="11" key="1">
    <citation type="submission" date="2022-02" db="EMBL/GenBank/DDBJ databases">
        <title>Vibrio sp. nov., a new bacterium isolated from Bohai sea, China.</title>
        <authorList>
            <person name="Yuan Y."/>
        </authorList>
    </citation>
    <scope>NUCLEOTIDE SEQUENCE</scope>
    <source>
        <strain evidence="11">DBSS07</strain>
    </source>
</reference>
<evidence type="ECO:0000256" key="4">
    <source>
        <dbReference type="ARBA" id="ARBA00015486"/>
    </source>
</evidence>
<dbReference type="EMBL" id="JAKRRX010000203">
    <property type="protein sequence ID" value="MCW8336270.1"/>
    <property type="molecule type" value="Genomic_DNA"/>
</dbReference>
<dbReference type="Pfam" id="PF02277">
    <property type="entry name" value="DBI_PRT"/>
    <property type="match status" value="1"/>
</dbReference>
<comment type="caution">
    <text evidence="11">The sequence shown here is derived from an EMBL/GenBank/DDBJ whole genome shotgun (WGS) entry which is preliminary data.</text>
</comment>
<comment type="function">
    <text evidence="10">Catalyzes the synthesis of alpha-ribazole-5'-phosphate from nicotinate mononucleotide (NAMN) and 5,6-dimethylbenzimidazole (DMB).</text>
</comment>
<dbReference type="AlphaFoldDB" id="A0A9X3CIG0"/>
<gene>
    <name evidence="10 11" type="primary">cobT</name>
    <name evidence="11" type="ORF">MD483_20890</name>
</gene>
<evidence type="ECO:0000313" key="11">
    <source>
        <dbReference type="EMBL" id="MCW8336270.1"/>
    </source>
</evidence>
<keyword evidence="12" id="KW-1185">Reference proteome</keyword>
<dbReference type="PANTHER" id="PTHR43463:SF1">
    <property type="entry name" value="NICOTINATE-NUCLEOTIDE--DIMETHYLBENZIMIDAZOLE PHOSPHORIBOSYLTRANSFERASE"/>
    <property type="match status" value="1"/>
</dbReference>
<dbReference type="SUPFAM" id="SSF52733">
    <property type="entry name" value="Nicotinate mononucleotide:5,6-dimethylbenzimidazole phosphoribosyltransferase (CobT)"/>
    <property type="match status" value="1"/>
</dbReference>
<evidence type="ECO:0000256" key="10">
    <source>
        <dbReference type="HAMAP-Rule" id="MF_00230"/>
    </source>
</evidence>
<comment type="catalytic activity">
    <reaction evidence="9 10">
        <text>5,6-dimethylbenzimidazole + nicotinate beta-D-ribonucleotide = alpha-ribazole 5'-phosphate + nicotinate + H(+)</text>
        <dbReference type="Rhea" id="RHEA:11196"/>
        <dbReference type="ChEBI" id="CHEBI:15378"/>
        <dbReference type="ChEBI" id="CHEBI:15890"/>
        <dbReference type="ChEBI" id="CHEBI:32544"/>
        <dbReference type="ChEBI" id="CHEBI:57502"/>
        <dbReference type="ChEBI" id="CHEBI:57918"/>
        <dbReference type="EC" id="2.4.2.21"/>
    </reaction>
</comment>
<dbReference type="Gene3D" id="1.10.1610.10">
    <property type="match status" value="1"/>
</dbReference>
<dbReference type="PANTHER" id="PTHR43463">
    <property type="entry name" value="NICOTINATE-NUCLEOTIDE--DIMETHYLBENZIMIDAZOLE PHOSPHORIBOSYLTRANSFERASE"/>
    <property type="match status" value="1"/>
</dbReference>
<evidence type="ECO:0000256" key="2">
    <source>
        <dbReference type="ARBA" id="ARBA00007110"/>
    </source>
</evidence>
<keyword evidence="7 10" id="KW-0808">Transferase</keyword>
<dbReference type="InterPro" id="IPR003200">
    <property type="entry name" value="Nict_dMeBzImd_PRibTrfase"/>
</dbReference>
<evidence type="ECO:0000256" key="8">
    <source>
        <dbReference type="ARBA" id="ARBA00030686"/>
    </source>
</evidence>
<evidence type="ECO:0000256" key="3">
    <source>
        <dbReference type="ARBA" id="ARBA00011991"/>
    </source>
</evidence>
<evidence type="ECO:0000256" key="1">
    <source>
        <dbReference type="ARBA" id="ARBA00005049"/>
    </source>
</evidence>
<sequence>MLDTIHSEVIQHRIDQKTKPIGALGQLEKLAHHLALIQSQGKRDAVTNISLTKPTILVFAGDHGIAEEGVSIAPSAVTQQMVYNFLAGGAAINCFCRSNDVDMWVVDTGILSPIQTDSSRLIEQRLGEGTSNFAHQSAMSPETVQRGLQLGQSVAERVIDSGSNILMFGEMGIGNTSSASAIICALDDIKPQDAVGLGTGINPQQLAKKVDVVAKGVERCKSVTPQQVLAEVGGFEIVQMVGAFLAAGKRQTPVLVDGFIVSVAAYVATLIDPQCRDYMIFAHKSEEAAHQFVLNKLDAQPLLDLGLRLGEGTGAVLAMPLLRAAAEFYNTMASFEDAGVTV</sequence>
<protein>
    <recommendedName>
        <fullName evidence="4 10">Nicotinate-nucleotide--dimethylbenzimidazole phosphoribosyltransferase</fullName>
        <shortName evidence="10">NN:DBI PRT</shortName>
        <ecNumber evidence="3 10">2.4.2.21</ecNumber>
    </recommendedName>
    <alternativeName>
        <fullName evidence="8 10">N(1)-alpha-phosphoribosyltransferase</fullName>
    </alternativeName>
</protein>